<reference evidence="1 2" key="1">
    <citation type="journal article" date="2021" name="Elife">
        <title>Chloroplast acquisition without the gene transfer in kleptoplastic sea slugs, Plakobranchus ocellatus.</title>
        <authorList>
            <person name="Maeda T."/>
            <person name="Takahashi S."/>
            <person name="Yoshida T."/>
            <person name="Shimamura S."/>
            <person name="Takaki Y."/>
            <person name="Nagai Y."/>
            <person name="Toyoda A."/>
            <person name="Suzuki Y."/>
            <person name="Arimoto A."/>
            <person name="Ishii H."/>
            <person name="Satoh N."/>
            <person name="Nishiyama T."/>
            <person name="Hasebe M."/>
            <person name="Maruyama T."/>
            <person name="Minagawa J."/>
            <person name="Obokata J."/>
            <person name="Shigenobu S."/>
        </authorList>
    </citation>
    <scope>NUCLEOTIDE SEQUENCE [LARGE SCALE GENOMIC DNA]</scope>
</reference>
<dbReference type="Proteomes" id="UP000735302">
    <property type="component" value="Unassembled WGS sequence"/>
</dbReference>
<sequence>MTSPMWPGKLSTDNTGVFRQTIPLPCVPITGPFRSLAQTVEAGQCDDGVRTIDRRVIMKGLSIVGRDRV</sequence>
<dbReference type="AlphaFoldDB" id="A0AAV4ASN7"/>
<dbReference type="EMBL" id="BLXT01004129">
    <property type="protein sequence ID" value="GFO09828.1"/>
    <property type="molecule type" value="Genomic_DNA"/>
</dbReference>
<gene>
    <name evidence="1" type="ORF">PoB_003633300</name>
</gene>
<evidence type="ECO:0000313" key="1">
    <source>
        <dbReference type="EMBL" id="GFO09828.1"/>
    </source>
</evidence>
<organism evidence="1 2">
    <name type="scientific">Plakobranchus ocellatus</name>
    <dbReference type="NCBI Taxonomy" id="259542"/>
    <lineage>
        <taxon>Eukaryota</taxon>
        <taxon>Metazoa</taxon>
        <taxon>Spiralia</taxon>
        <taxon>Lophotrochozoa</taxon>
        <taxon>Mollusca</taxon>
        <taxon>Gastropoda</taxon>
        <taxon>Heterobranchia</taxon>
        <taxon>Euthyneura</taxon>
        <taxon>Panpulmonata</taxon>
        <taxon>Sacoglossa</taxon>
        <taxon>Placobranchoidea</taxon>
        <taxon>Plakobranchidae</taxon>
        <taxon>Plakobranchus</taxon>
    </lineage>
</organism>
<comment type="caution">
    <text evidence="1">The sequence shown here is derived from an EMBL/GenBank/DDBJ whole genome shotgun (WGS) entry which is preliminary data.</text>
</comment>
<evidence type="ECO:0000313" key="2">
    <source>
        <dbReference type="Proteomes" id="UP000735302"/>
    </source>
</evidence>
<accession>A0AAV4ASN7</accession>
<keyword evidence="2" id="KW-1185">Reference proteome</keyword>
<name>A0AAV4ASN7_9GAST</name>
<proteinExistence type="predicted"/>
<protein>
    <submittedName>
        <fullName evidence="1">Uncharacterized protein</fullName>
    </submittedName>
</protein>